<name>A0ABY8N0P9_9PSED</name>
<evidence type="ECO:0000313" key="1">
    <source>
        <dbReference type="EMBL" id="WGK93242.1"/>
    </source>
</evidence>
<dbReference type="RefSeq" id="WP_280163895.1">
    <property type="nucleotide sequence ID" value="NZ_CP093428.1"/>
</dbReference>
<dbReference type="Proteomes" id="UP001243713">
    <property type="component" value="Chromosome"/>
</dbReference>
<keyword evidence="2" id="KW-1185">Reference proteome</keyword>
<sequence length="278" mass="31955">MSNKIPENKYEVGTGNGQFDEVKNSSSSDFFEPCTSFVVEQGSNIPVYRYPVDYKSGKMVVTYFSDSGWRTVLLLTMTPPEYLYPIEMESPTMNGYREDGYKFPNNLIEFDFSYKGHFVGKHTLFFRSPNSSSSLDVFIAPNDLTRYTMYKLNGIEQGEHDLLLYYNEFYGLEFYSDKIDGFEFLESSKIKSISYDKDAPYYIDFIEDEELVENESGESSIEGLSSAKNKTAKMTGGVKGLRVRYKNPDNPYFGRINVTLHYKEGMVLKPPIEVVKRV</sequence>
<evidence type="ECO:0000313" key="2">
    <source>
        <dbReference type="Proteomes" id="UP001243713"/>
    </source>
</evidence>
<dbReference type="EMBL" id="CP093428">
    <property type="protein sequence ID" value="WGK93242.1"/>
    <property type="molecule type" value="Genomic_DNA"/>
</dbReference>
<organism evidence="1 2">
    <name type="scientific">Pseudomonas migulae</name>
    <dbReference type="NCBI Taxonomy" id="78543"/>
    <lineage>
        <taxon>Bacteria</taxon>
        <taxon>Pseudomonadati</taxon>
        <taxon>Pseudomonadota</taxon>
        <taxon>Gammaproteobacteria</taxon>
        <taxon>Pseudomonadales</taxon>
        <taxon>Pseudomonadaceae</taxon>
        <taxon>Pseudomonas</taxon>
    </lineage>
</organism>
<accession>A0ABY8N0P9</accession>
<protein>
    <submittedName>
        <fullName evidence="1">Uncharacterized protein</fullName>
    </submittedName>
</protein>
<gene>
    <name evidence="1" type="ORF">MOQ58_13960</name>
</gene>
<proteinExistence type="predicted"/>
<reference evidence="1 2" key="1">
    <citation type="submission" date="2022-03" db="EMBL/GenBank/DDBJ databases">
        <title>Plant growth promoting endophytes with ACC deaminase activity.</title>
        <authorList>
            <person name="Charles T."/>
            <person name="Van Dyk A."/>
            <person name="Cheng J."/>
            <person name="Heil J."/>
        </authorList>
    </citation>
    <scope>NUCLEOTIDE SEQUENCE [LARGE SCALE GENOMIC DNA]</scope>
    <source>
        <strain evidence="1 2">8R6</strain>
    </source>
</reference>